<dbReference type="InterPro" id="IPR011991">
    <property type="entry name" value="ArsR-like_HTH"/>
</dbReference>
<evidence type="ECO:0000256" key="3">
    <source>
        <dbReference type="ARBA" id="ARBA00023163"/>
    </source>
</evidence>
<dbReference type="Proteomes" id="UP001241072">
    <property type="component" value="Unassembled WGS sequence"/>
</dbReference>
<dbReference type="Gene3D" id="1.10.10.10">
    <property type="entry name" value="Winged helix-like DNA-binding domain superfamily/Winged helix DNA-binding domain"/>
    <property type="match status" value="1"/>
</dbReference>
<comment type="caution">
    <text evidence="5">The sequence shown here is derived from an EMBL/GenBank/DDBJ whole genome shotgun (WGS) entry which is preliminary data.</text>
</comment>
<reference evidence="5 6" key="1">
    <citation type="submission" date="2023-07" db="EMBL/GenBank/DDBJ databases">
        <title>Protaetiibacter sp. nov WY-16 isolated from soil.</title>
        <authorList>
            <person name="Liu B."/>
            <person name="Wan Y."/>
        </authorList>
    </citation>
    <scope>NUCLEOTIDE SEQUENCE [LARGE SCALE GENOMIC DNA]</scope>
    <source>
        <strain evidence="5 6">WY-16</strain>
    </source>
</reference>
<dbReference type="PANTHER" id="PTHR33154:SF33">
    <property type="entry name" value="TRANSCRIPTIONAL REPRESSOR SDPR"/>
    <property type="match status" value="1"/>
</dbReference>
<dbReference type="InterPro" id="IPR036388">
    <property type="entry name" value="WH-like_DNA-bd_sf"/>
</dbReference>
<dbReference type="InterPro" id="IPR001845">
    <property type="entry name" value="HTH_ArsR_DNA-bd_dom"/>
</dbReference>
<dbReference type="PANTHER" id="PTHR33154">
    <property type="entry name" value="TRANSCRIPTIONAL REGULATOR, ARSR FAMILY"/>
    <property type="match status" value="1"/>
</dbReference>
<protein>
    <submittedName>
        <fullName evidence="5">Metalloregulator ArsR/SmtB family transcription factor</fullName>
    </submittedName>
</protein>
<dbReference type="InterPro" id="IPR051081">
    <property type="entry name" value="HTH_MetalResp_TranReg"/>
</dbReference>
<name>A0ABT9BJX1_9MICO</name>
<evidence type="ECO:0000256" key="1">
    <source>
        <dbReference type="ARBA" id="ARBA00023015"/>
    </source>
</evidence>
<accession>A0ABT9BJX1</accession>
<proteinExistence type="predicted"/>
<dbReference type="SUPFAM" id="SSF46785">
    <property type="entry name" value="Winged helix' DNA-binding domain"/>
    <property type="match status" value="1"/>
</dbReference>
<keyword evidence="2" id="KW-0238">DNA-binding</keyword>
<keyword evidence="1" id="KW-0805">Transcription regulation</keyword>
<dbReference type="SMART" id="SM00418">
    <property type="entry name" value="HTH_ARSR"/>
    <property type="match status" value="1"/>
</dbReference>
<sequence>MADIFDVISDATRRDLLHALWQRYVSAESETGEISVGDLVDQLGISQPTVSKHLKVLRDHGLVTVREDGQHRYYRLDATPLEVVEDWLIPFLSADFDDELDADDAGAATVFSAWSGADVGETIGRRVAEGAHQARSVAEQVSRRIPVLRRRPFRR</sequence>
<feature type="domain" description="HTH arsR-type" evidence="4">
    <location>
        <begin position="1"/>
        <end position="99"/>
    </location>
</feature>
<evidence type="ECO:0000256" key="2">
    <source>
        <dbReference type="ARBA" id="ARBA00023125"/>
    </source>
</evidence>
<dbReference type="RefSeq" id="WP_305001281.1">
    <property type="nucleotide sequence ID" value="NZ_JAUQUB010000001.1"/>
</dbReference>
<gene>
    <name evidence="5" type="ORF">Q5716_01285</name>
</gene>
<evidence type="ECO:0000259" key="4">
    <source>
        <dbReference type="PROSITE" id="PS50987"/>
    </source>
</evidence>
<evidence type="ECO:0000313" key="5">
    <source>
        <dbReference type="EMBL" id="MDO7880854.1"/>
    </source>
</evidence>
<dbReference type="EMBL" id="JAUQUB010000001">
    <property type="protein sequence ID" value="MDO7880854.1"/>
    <property type="molecule type" value="Genomic_DNA"/>
</dbReference>
<dbReference type="Pfam" id="PF12840">
    <property type="entry name" value="HTH_20"/>
    <property type="match status" value="1"/>
</dbReference>
<dbReference type="InterPro" id="IPR036390">
    <property type="entry name" value="WH_DNA-bd_sf"/>
</dbReference>
<dbReference type="CDD" id="cd00090">
    <property type="entry name" value="HTH_ARSR"/>
    <property type="match status" value="1"/>
</dbReference>
<keyword evidence="6" id="KW-1185">Reference proteome</keyword>
<dbReference type="NCBIfam" id="NF033788">
    <property type="entry name" value="HTH_metalloreg"/>
    <property type="match status" value="1"/>
</dbReference>
<keyword evidence="3" id="KW-0804">Transcription</keyword>
<dbReference type="PROSITE" id="PS50987">
    <property type="entry name" value="HTH_ARSR_2"/>
    <property type="match status" value="1"/>
</dbReference>
<evidence type="ECO:0000313" key="6">
    <source>
        <dbReference type="Proteomes" id="UP001241072"/>
    </source>
</evidence>
<organism evidence="5 6">
    <name type="scientific">Antiquaquibacter soli</name>
    <dbReference type="NCBI Taxonomy" id="3064523"/>
    <lineage>
        <taxon>Bacteria</taxon>
        <taxon>Bacillati</taxon>
        <taxon>Actinomycetota</taxon>
        <taxon>Actinomycetes</taxon>
        <taxon>Micrococcales</taxon>
        <taxon>Microbacteriaceae</taxon>
        <taxon>Antiquaquibacter</taxon>
    </lineage>
</organism>